<dbReference type="InterPro" id="IPR050687">
    <property type="entry name" value="Dynein_IC"/>
</dbReference>
<dbReference type="Proteomes" id="UP000018050">
    <property type="component" value="Unassembled WGS sequence"/>
</dbReference>
<keyword evidence="8" id="KW-1185">Reference proteome</keyword>
<dbReference type="SUPFAM" id="SSF50978">
    <property type="entry name" value="WD40 repeat-like"/>
    <property type="match status" value="1"/>
</dbReference>
<evidence type="ECO:0000256" key="1">
    <source>
        <dbReference type="ARBA" id="ARBA00004496"/>
    </source>
</evidence>
<dbReference type="SMART" id="SM00320">
    <property type="entry name" value="WD40"/>
    <property type="match status" value="4"/>
</dbReference>
<keyword evidence="3 5" id="KW-0853">WD repeat</keyword>
<dbReference type="GO" id="GO:0010970">
    <property type="term" value="P:transport along microtubule"/>
    <property type="evidence" value="ECO:0007669"/>
    <property type="project" value="TreeGrafter"/>
</dbReference>
<dbReference type="PANTHER" id="PTHR12442:SF22">
    <property type="entry name" value="CYTOPLASMIC DYNEIN 1 INTERMEDIATE CHAIN-RELATED"/>
    <property type="match status" value="1"/>
</dbReference>
<dbReference type="InterPro" id="IPR001680">
    <property type="entry name" value="WD40_rpt"/>
</dbReference>
<dbReference type="OMA" id="ITPDIQH"/>
<evidence type="ECO:0000256" key="4">
    <source>
        <dbReference type="ARBA" id="ARBA00022737"/>
    </source>
</evidence>
<gene>
    <name evidence="7" type="ORF">EAH_00025880</name>
</gene>
<organism evidence="7 8">
    <name type="scientific">Eimeria acervulina</name>
    <name type="common">Coccidian parasite</name>
    <dbReference type="NCBI Taxonomy" id="5801"/>
    <lineage>
        <taxon>Eukaryota</taxon>
        <taxon>Sar</taxon>
        <taxon>Alveolata</taxon>
        <taxon>Apicomplexa</taxon>
        <taxon>Conoidasida</taxon>
        <taxon>Coccidia</taxon>
        <taxon>Eucoccidiorida</taxon>
        <taxon>Eimeriorina</taxon>
        <taxon>Eimeriidae</taxon>
        <taxon>Eimeria</taxon>
    </lineage>
</organism>
<dbReference type="PROSITE" id="PS50082">
    <property type="entry name" value="WD_REPEATS_2"/>
    <property type="match status" value="2"/>
</dbReference>
<evidence type="ECO:0000256" key="3">
    <source>
        <dbReference type="ARBA" id="ARBA00022574"/>
    </source>
</evidence>
<keyword evidence="2" id="KW-0963">Cytoplasm</keyword>
<dbReference type="Pfam" id="PF00400">
    <property type="entry name" value="WD40"/>
    <property type="match status" value="2"/>
</dbReference>
<dbReference type="OrthoDB" id="354179at2759"/>
<dbReference type="AlphaFoldDB" id="U6GGD3"/>
<keyword evidence="4" id="KW-0677">Repeat</keyword>
<evidence type="ECO:0000256" key="5">
    <source>
        <dbReference type="PROSITE-ProRule" id="PRU00221"/>
    </source>
</evidence>
<evidence type="ECO:0000256" key="6">
    <source>
        <dbReference type="SAM" id="MobiDB-lite"/>
    </source>
</evidence>
<dbReference type="GO" id="GO:0045503">
    <property type="term" value="F:dynein light chain binding"/>
    <property type="evidence" value="ECO:0007669"/>
    <property type="project" value="TreeGrafter"/>
</dbReference>
<dbReference type="GO" id="GO:0045504">
    <property type="term" value="F:dynein heavy chain binding"/>
    <property type="evidence" value="ECO:0007669"/>
    <property type="project" value="TreeGrafter"/>
</dbReference>
<dbReference type="RefSeq" id="XP_013252029.1">
    <property type="nucleotide sequence ID" value="XM_013396575.1"/>
</dbReference>
<protein>
    <submittedName>
        <fullName evidence="7">Dynein intermediate chain, putative</fullName>
    </submittedName>
</protein>
<name>U6GGD3_EIMAC</name>
<dbReference type="VEuPathDB" id="ToxoDB:EAH_00025880"/>
<feature type="compositionally biased region" description="Basic and acidic residues" evidence="6">
    <location>
        <begin position="529"/>
        <end position="541"/>
    </location>
</feature>
<dbReference type="GO" id="GO:0005737">
    <property type="term" value="C:cytoplasm"/>
    <property type="evidence" value="ECO:0007669"/>
    <property type="project" value="UniProtKB-SubCell"/>
</dbReference>
<reference evidence="7" key="1">
    <citation type="submission" date="2013-10" db="EMBL/GenBank/DDBJ databases">
        <title>Genomic analysis of the causative agents of coccidiosis in chickens.</title>
        <authorList>
            <person name="Reid A.J."/>
            <person name="Blake D."/>
            <person name="Billington K."/>
            <person name="Browne H."/>
            <person name="Dunn M."/>
            <person name="Hung S."/>
            <person name="Kawahara F."/>
            <person name="Miranda-Saavedra D."/>
            <person name="Mourier T."/>
            <person name="Nagra H."/>
            <person name="Otto T.D."/>
            <person name="Rawlings N."/>
            <person name="Sanchez A."/>
            <person name="Sanders M."/>
            <person name="Subramaniam C."/>
            <person name="Tay Y."/>
            <person name="Dear P."/>
            <person name="Doerig C."/>
            <person name="Gruber A."/>
            <person name="Parkinson J."/>
            <person name="Shirley M."/>
            <person name="Wan K.L."/>
            <person name="Berriman M."/>
            <person name="Tomley F."/>
            <person name="Pain A."/>
        </authorList>
    </citation>
    <scope>NUCLEOTIDE SEQUENCE</scope>
    <source>
        <strain evidence="7">Houghton</strain>
    </source>
</reference>
<dbReference type="GeneID" id="25270658"/>
<feature type="compositionally biased region" description="Basic and acidic residues" evidence="6">
    <location>
        <begin position="12"/>
        <end position="28"/>
    </location>
</feature>
<evidence type="ECO:0000256" key="2">
    <source>
        <dbReference type="ARBA" id="ARBA00022490"/>
    </source>
</evidence>
<dbReference type="Gene3D" id="2.130.10.10">
    <property type="entry name" value="YVTN repeat-like/Quinoprotein amine dehydrogenase"/>
    <property type="match status" value="1"/>
</dbReference>
<dbReference type="InterPro" id="IPR015943">
    <property type="entry name" value="WD40/YVTN_repeat-like_dom_sf"/>
</dbReference>
<dbReference type="GO" id="GO:0005868">
    <property type="term" value="C:cytoplasmic dynein complex"/>
    <property type="evidence" value="ECO:0007669"/>
    <property type="project" value="TreeGrafter"/>
</dbReference>
<feature type="region of interest" description="Disordered" evidence="6">
    <location>
        <begin position="529"/>
        <end position="564"/>
    </location>
</feature>
<reference evidence="7" key="2">
    <citation type="submission" date="2013-10" db="EMBL/GenBank/DDBJ databases">
        <authorList>
            <person name="Aslett M."/>
        </authorList>
    </citation>
    <scope>NUCLEOTIDE SEQUENCE</scope>
    <source>
        <strain evidence="7">Houghton</strain>
    </source>
</reference>
<comment type="subcellular location">
    <subcellularLocation>
        <location evidence="1">Cytoplasm</location>
    </subcellularLocation>
</comment>
<feature type="repeat" description="WD" evidence="5">
    <location>
        <begin position="386"/>
        <end position="426"/>
    </location>
</feature>
<accession>U6GGD3</accession>
<dbReference type="InterPro" id="IPR036322">
    <property type="entry name" value="WD40_repeat_dom_sf"/>
</dbReference>
<feature type="compositionally biased region" description="Low complexity" evidence="6">
    <location>
        <begin position="29"/>
        <end position="40"/>
    </location>
</feature>
<evidence type="ECO:0000313" key="7">
    <source>
        <dbReference type="EMBL" id="CDI77644.1"/>
    </source>
</evidence>
<proteinExistence type="predicted"/>
<feature type="repeat" description="WD" evidence="5">
    <location>
        <begin position="437"/>
        <end position="471"/>
    </location>
</feature>
<evidence type="ECO:0000313" key="8">
    <source>
        <dbReference type="Proteomes" id="UP000018050"/>
    </source>
</evidence>
<feature type="region of interest" description="Disordered" evidence="6">
    <location>
        <begin position="1"/>
        <end position="44"/>
    </location>
</feature>
<dbReference type="EMBL" id="HG670714">
    <property type="protein sequence ID" value="CDI77644.1"/>
    <property type="molecule type" value="Genomic_DNA"/>
</dbReference>
<sequence length="564" mass="60378">MSASSTAAPLTDQEREELRQRLQQRRQELQQQQQHVRQLQGKASDAVRESVLAYGNAGGGGAAAGEETDISQAVETLSRGVQACIEGSAEASERTPSSEGEAGLTAANTLTKALTLKVTSPLLPAAELGRGRAAAAAATAAPPAATAASSKAFHIAGEAERRRLMATAEFRDFFTTSTKLVERTLGEAEVFNPFADYEGTDAGVHGESVDLAMLMEVYRDRRYSPNRPITDMHFSQTFPELFLAAYGGPCSKYNNENCPAGCVLVWNLAMKDRPEYALTCQRKPVQRTPLSSRGHASAVYSLELVGTKNAHNLVSVDTDGRLCQWSLQMMGQPAETLDLKRGSREVCVECFAFAEAEVNYLLLGAEDGFIMTANIHGNKAGVLDAFEGHGGAVTSLHFHSAAAEGASDYSHLLLSSSVDWSIKLWSSKNLGEPLASFEGGDAYVYDVKWHPTNAAIFASASGSGSVDIWNLANDWGRPVFSSPKPEVAVGVHAAKSKIVWSGDGRRIAVGDARGNAEIWNVSPQIYQPRAEDSEKFDRQIEGAKPVSSEDVSEDTAGPLGFGGE</sequence>
<dbReference type="PANTHER" id="PTHR12442">
    <property type="entry name" value="DYNEIN INTERMEDIATE CHAIN"/>
    <property type="match status" value="1"/>
</dbReference>